<dbReference type="SUPFAM" id="SSF52833">
    <property type="entry name" value="Thioredoxin-like"/>
    <property type="match status" value="1"/>
</dbReference>
<dbReference type="SUPFAM" id="SSF48452">
    <property type="entry name" value="TPR-like"/>
    <property type="match status" value="1"/>
</dbReference>
<accession>A0A7S0EE80</accession>
<dbReference type="InterPro" id="IPR011990">
    <property type="entry name" value="TPR-like_helical_dom_sf"/>
</dbReference>
<feature type="region of interest" description="Disordered" evidence="1">
    <location>
        <begin position="100"/>
        <end position="121"/>
    </location>
</feature>
<dbReference type="Gene3D" id="1.25.40.10">
    <property type="entry name" value="Tetratricopeptide repeat domain"/>
    <property type="match status" value="1"/>
</dbReference>
<dbReference type="PROSITE" id="PS51354">
    <property type="entry name" value="GLUTAREDOXIN_2"/>
    <property type="match status" value="1"/>
</dbReference>
<dbReference type="InterPro" id="IPR036249">
    <property type="entry name" value="Thioredoxin-like_sf"/>
</dbReference>
<organism evidence="3">
    <name type="scientific">Hanusia phi</name>
    <dbReference type="NCBI Taxonomy" id="3032"/>
    <lineage>
        <taxon>Eukaryota</taxon>
        <taxon>Cryptophyceae</taxon>
        <taxon>Pyrenomonadales</taxon>
        <taxon>Geminigeraceae</taxon>
        <taxon>Hanusia</taxon>
    </lineage>
</organism>
<reference evidence="3" key="1">
    <citation type="submission" date="2021-01" db="EMBL/GenBank/DDBJ databases">
        <authorList>
            <person name="Corre E."/>
            <person name="Pelletier E."/>
            <person name="Niang G."/>
            <person name="Scheremetjew M."/>
            <person name="Finn R."/>
            <person name="Kale V."/>
            <person name="Holt S."/>
            <person name="Cochrane G."/>
            <person name="Meng A."/>
            <person name="Brown T."/>
            <person name="Cohen L."/>
        </authorList>
    </citation>
    <scope>NUCLEOTIDE SEQUENCE</scope>
    <source>
        <strain evidence="3">CCMP325</strain>
    </source>
</reference>
<evidence type="ECO:0000256" key="1">
    <source>
        <dbReference type="SAM" id="MobiDB-lite"/>
    </source>
</evidence>
<evidence type="ECO:0000259" key="2">
    <source>
        <dbReference type="Pfam" id="PF00462"/>
    </source>
</evidence>
<name>A0A7S0EE80_9CRYP</name>
<dbReference type="EMBL" id="HBEO01014110">
    <property type="protein sequence ID" value="CAD8482568.1"/>
    <property type="molecule type" value="Transcribed_RNA"/>
</dbReference>
<sequence length="371" mass="42017">MERAHEDLQKILDQADVAWQDGDTNLAIQCYDKALKMVQLEENSQTEGEILLGKGFALMSLHKYEDALLMFQESKKIAMRFENRAQIQFVENLISEAQSKSRCGGSSSQNDQEASSKDAVNDSIQRSFARNFVHKELVVMVMSDETESLDKAFNVQIMTALKTLHVACEYFDVSNNESLEQAFKKEFDLKTLPILFVGGKSLGDREEVAELAKQEKLKDAILSALPETICEEEKKQLFAAVDPCETSENCTSKHKERLLRMVFHVSQKVCSRPHPPSYDEDLIQYFEKCQNITIQGIVNSFIQEISQLLGNFPLPVDLLKQAPTPVKIVEFIEEHCPAQGDCQKCPSKMNCKIHEENSTDVVDIEDFGKPH</sequence>
<dbReference type="Gene3D" id="3.40.30.10">
    <property type="entry name" value="Glutaredoxin"/>
    <property type="match status" value="1"/>
</dbReference>
<dbReference type="AlphaFoldDB" id="A0A7S0EE80"/>
<dbReference type="Pfam" id="PF00462">
    <property type="entry name" value="Glutaredoxin"/>
    <property type="match status" value="1"/>
</dbReference>
<proteinExistence type="predicted"/>
<dbReference type="CDD" id="cd02066">
    <property type="entry name" value="GRX_family"/>
    <property type="match status" value="1"/>
</dbReference>
<gene>
    <name evidence="3" type="ORF">HPHI1048_LOCUS9613</name>
</gene>
<feature type="domain" description="Glutaredoxin" evidence="2">
    <location>
        <begin position="157"/>
        <end position="200"/>
    </location>
</feature>
<dbReference type="InterPro" id="IPR002109">
    <property type="entry name" value="Glutaredoxin"/>
</dbReference>
<evidence type="ECO:0000313" key="3">
    <source>
        <dbReference type="EMBL" id="CAD8482568.1"/>
    </source>
</evidence>
<feature type="compositionally biased region" description="Polar residues" evidence="1">
    <location>
        <begin position="100"/>
        <end position="113"/>
    </location>
</feature>
<protein>
    <recommendedName>
        <fullName evidence="2">Glutaredoxin domain-containing protein</fullName>
    </recommendedName>
</protein>